<sequence length="232" mass="26302">MTEELVPAADLVARNKAQFPNESDAYRAARNALLQKEIELRRQIEAVAGMRRSLPPGGAVERAYRFVGPEGPVTLADLFGDKDTLVIYSFMYGPQRKAPFPMCTSMIGTWEGKIEDMRQRVAVAVTARSPIERLLQWKIDRGWKQIPFYSDSDGNFTRDYVSAEDADMPGYTVFTRKDGVIRHFWSEEIGFDMADPGQDPRGAVEQDALWLLLDTTPDGRGTDWYPSLHYDK</sequence>
<dbReference type="SUPFAM" id="SSF52833">
    <property type="entry name" value="Thioredoxin-like"/>
    <property type="match status" value="1"/>
</dbReference>
<dbReference type="InterPro" id="IPR010296">
    <property type="entry name" value="DUF899_thioredox"/>
</dbReference>
<accession>A0A0D5LSV7</accession>
<dbReference type="HOGENOM" id="CLU_066898_0_0_5"/>
<evidence type="ECO:0008006" key="3">
    <source>
        <dbReference type="Google" id="ProtNLM"/>
    </source>
</evidence>
<dbReference type="RefSeq" id="WP_045681929.1">
    <property type="nucleotide sequence ID" value="NZ_CP010803.1"/>
</dbReference>
<dbReference type="EMBL" id="CP010803">
    <property type="protein sequence ID" value="AJY46438.1"/>
    <property type="molecule type" value="Genomic_DNA"/>
</dbReference>
<dbReference type="KEGG" id="mey:TM49_13355"/>
<evidence type="ECO:0000313" key="1">
    <source>
        <dbReference type="EMBL" id="AJY46438.1"/>
    </source>
</evidence>
<dbReference type="InterPro" id="IPR036249">
    <property type="entry name" value="Thioredoxin-like_sf"/>
</dbReference>
<name>A0A0D5LSV7_MAREN</name>
<dbReference type="Pfam" id="PF05988">
    <property type="entry name" value="DUF899"/>
    <property type="match status" value="1"/>
</dbReference>
<dbReference type="PATRIC" id="fig|1486262.3.peg.2760"/>
<organism evidence="1 2">
    <name type="scientific">Martelella endophytica</name>
    <dbReference type="NCBI Taxonomy" id="1486262"/>
    <lineage>
        <taxon>Bacteria</taxon>
        <taxon>Pseudomonadati</taxon>
        <taxon>Pseudomonadota</taxon>
        <taxon>Alphaproteobacteria</taxon>
        <taxon>Hyphomicrobiales</taxon>
        <taxon>Aurantimonadaceae</taxon>
        <taxon>Martelella</taxon>
    </lineage>
</organism>
<dbReference type="Gene3D" id="3.40.30.10">
    <property type="entry name" value="Glutaredoxin"/>
    <property type="match status" value="1"/>
</dbReference>
<reference evidence="1 2" key="1">
    <citation type="journal article" date="2015" name="Genome Announc.">
        <title>Complete genome sequence of Martelella endophytica YC6887, which has antifungal activity associated with a halophyte.</title>
        <authorList>
            <person name="Khan A."/>
            <person name="Khan H."/>
            <person name="Chung E.J."/>
            <person name="Hossain M.T."/>
            <person name="Chung Y.R."/>
        </authorList>
    </citation>
    <scope>NUCLEOTIDE SEQUENCE [LARGE SCALE GENOMIC DNA]</scope>
    <source>
        <strain evidence="1">YC6887</strain>
    </source>
</reference>
<keyword evidence="2" id="KW-1185">Reference proteome</keyword>
<dbReference type="AlphaFoldDB" id="A0A0D5LSV7"/>
<protein>
    <recommendedName>
        <fullName evidence="3">DUF899 domain-containing protein</fullName>
    </recommendedName>
</protein>
<evidence type="ECO:0000313" key="2">
    <source>
        <dbReference type="Proteomes" id="UP000032611"/>
    </source>
</evidence>
<dbReference type="Proteomes" id="UP000032611">
    <property type="component" value="Chromosome"/>
</dbReference>
<proteinExistence type="predicted"/>
<dbReference type="OrthoDB" id="7335590at2"/>
<gene>
    <name evidence="1" type="ORF">TM49_13355</name>
</gene>
<dbReference type="STRING" id="1486262.TM49_13355"/>